<evidence type="ECO:0000313" key="2">
    <source>
        <dbReference type="EMBL" id="GLQ21889.1"/>
    </source>
</evidence>
<reference evidence="2" key="2">
    <citation type="submission" date="2023-01" db="EMBL/GenBank/DDBJ databases">
        <title>Draft genome sequence of Algimonas porphyrae strain NBRC 108216.</title>
        <authorList>
            <person name="Sun Q."/>
            <person name="Mori K."/>
        </authorList>
    </citation>
    <scope>NUCLEOTIDE SEQUENCE</scope>
    <source>
        <strain evidence="2">NBRC 108216</strain>
    </source>
</reference>
<reference evidence="2" key="1">
    <citation type="journal article" date="2014" name="Int. J. Syst. Evol. Microbiol.">
        <title>Complete genome of a new Firmicutes species belonging to the dominant human colonic microbiota ('Ruminococcus bicirculans') reveals two chromosomes and a selective capacity to utilize plant glucans.</title>
        <authorList>
            <consortium name="NISC Comparative Sequencing Program"/>
            <person name="Wegmann U."/>
            <person name="Louis P."/>
            <person name="Goesmann A."/>
            <person name="Henrissat B."/>
            <person name="Duncan S.H."/>
            <person name="Flint H.J."/>
        </authorList>
    </citation>
    <scope>NUCLEOTIDE SEQUENCE</scope>
    <source>
        <strain evidence="2">NBRC 108216</strain>
    </source>
</reference>
<comment type="caution">
    <text evidence="2">The sequence shown here is derived from an EMBL/GenBank/DDBJ whole genome shotgun (WGS) entry which is preliminary data.</text>
</comment>
<sequence>MAKAKTSKKTKTAKKADVSNLRKASLAYVGLYGLAYERAQFRADQLKAASGELFETLVKKGEKLEAQGLELTKDTRAKATDMVENSMETVKNVVPFGGRDNRVEELEAEVAALNKKIAALSKKAAAPRKTVKTETTTEKKAA</sequence>
<dbReference type="Proteomes" id="UP001161390">
    <property type="component" value="Unassembled WGS sequence"/>
</dbReference>
<name>A0ABQ5V2Y0_9PROT</name>
<gene>
    <name evidence="2" type="ORF">GCM10007854_28440</name>
</gene>
<protein>
    <recommendedName>
        <fullName evidence="4">Poly(Hydroxyalkanoate) granule-associated protein</fullName>
    </recommendedName>
</protein>
<keyword evidence="3" id="KW-1185">Reference proteome</keyword>
<feature type="compositionally biased region" description="Basic and acidic residues" evidence="1">
    <location>
        <begin position="131"/>
        <end position="142"/>
    </location>
</feature>
<proteinExistence type="predicted"/>
<evidence type="ECO:0008006" key="4">
    <source>
        <dbReference type="Google" id="ProtNLM"/>
    </source>
</evidence>
<evidence type="ECO:0000313" key="3">
    <source>
        <dbReference type="Proteomes" id="UP001161390"/>
    </source>
</evidence>
<organism evidence="2 3">
    <name type="scientific">Algimonas porphyrae</name>
    <dbReference type="NCBI Taxonomy" id="1128113"/>
    <lineage>
        <taxon>Bacteria</taxon>
        <taxon>Pseudomonadati</taxon>
        <taxon>Pseudomonadota</taxon>
        <taxon>Alphaproteobacteria</taxon>
        <taxon>Maricaulales</taxon>
        <taxon>Robiginitomaculaceae</taxon>
        <taxon>Algimonas</taxon>
    </lineage>
</organism>
<dbReference type="EMBL" id="BSNJ01000007">
    <property type="protein sequence ID" value="GLQ21889.1"/>
    <property type="molecule type" value="Genomic_DNA"/>
</dbReference>
<dbReference type="RefSeq" id="WP_284373925.1">
    <property type="nucleotide sequence ID" value="NZ_BSNJ01000007.1"/>
</dbReference>
<evidence type="ECO:0000256" key="1">
    <source>
        <dbReference type="SAM" id="MobiDB-lite"/>
    </source>
</evidence>
<feature type="region of interest" description="Disordered" evidence="1">
    <location>
        <begin position="123"/>
        <end position="142"/>
    </location>
</feature>
<accession>A0ABQ5V2Y0</accession>